<evidence type="ECO:0000256" key="4">
    <source>
        <dbReference type="ARBA" id="ARBA00023242"/>
    </source>
</evidence>
<dbReference type="STRING" id="109895.A0A507EDM3"/>
<feature type="compositionally biased region" description="Low complexity" evidence="5">
    <location>
        <begin position="1573"/>
        <end position="1599"/>
    </location>
</feature>
<keyword evidence="7" id="KW-1185">Reference proteome</keyword>
<protein>
    <submittedName>
        <fullName evidence="6">Uncharacterized protein</fullName>
    </submittedName>
</protein>
<feature type="compositionally biased region" description="Low complexity" evidence="5">
    <location>
        <begin position="75"/>
        <end position="91"/>
    </location>
</feature>
<accession>A0A507EDM3</accession>
<proteinExistence type="inferred from homology"/>
<evidence type="ECO:0000256" key="2">
    <source>
        <dbReference type="ARBA" id="ARBA00005892"/>
    </source>
</evidence>
<comment type="subcellular location">
    <subcellularLocation>
        <location evidence="1">Nucleus</location>
    </subcellularLocation>
</comment>
<dbReference type="GO" id="GO:0017056">
    <property type="term" value="F:structural constituent of nuclear pore"/>
    <property type="evidence" value="ECO:0007669"/>
    <property type="project" value="TreeGrafter"/>
</dbReference>
<dbReference type="PANTHER" id="PTHR31344">
    <property type="entry name" value="NUCLEAR PORE COMPLEX PROTEIN NUP205"/>
    <property type="match status" value="1"/>
</dbReference>
<gene>
    <name evidence="6" type="ORF">PhCBS80983_g01064</name>
</gene>
<dbReference type="GO" id="GO:0006999">
    <property type="term" value="P:nuclear pore organization"/>
    <property type="evidence" value="ECO:0007669"/>
    <property type="project" value="TreeGrafter"/>
</dbReference>
<comment type="similarity">
    <text evidence="2">Belongs to the NUP186/NUP192/NUP205 family.</text>
</comment>
<sequence>MSPHAAPWLPDQTKSFHNFLASHLTAAATATHQQPQQQQQAILQIPTDQASLKYLKKSLAALRLDFVTLFRPQQSQYPSQQPQQQQQRSQSNADRQDTLLGKVTINGKKQQANANFAQSVVFLSDMLNITEARAAAIFQNACDLRSRYQGWSKIKIAVHLFHRDRDYLLESLVLMVTRIIPGKAADDFVKIIDSFLGELLLLPVSFPQKIMESMKYLKDVLDAFVKDPSMGGAITAEQAHKLDVEEDVITVHADQLAKERNRLGDLLYYTTCRWRLTSAEMVKLIGNLRSVAIVDVATVSMLCSLLMNLDHLQTSPNTPRLSLKASDFETLKREITGTEWNVSGLRAVAWTQWVVFLHYCVSDVVDQRIHDDTFHALVLADYDDASRRWRDSVGRQPEVYAFIGDHIIPFRKTKQEVVVSPLKSTETIELEVRDAYVGQVERLVDGLIVFLRWALKDIKCRDEDATRALDQAERKAAANSINGRSFVPAELPILRQQTAWEALLFLITILYRDRPDAAVSFWADPSQVDMDEHDGAVLQTPEKQAFVRMAADVRTSRFLRAFINMLASLATGTFSAHQVHIKLNADPSDSQLGSVLWTTFFTSLNSAIDILGRENRDLPPHEIDSMISFLRLLRQVVKFSYSARRTLCDNQHLRAIHTLFWLLGSRVPVHLKAALLEAIAAFCIPLGNSYDIQLQVWAMLEQSQIVPTMTNARGPRDERGILHGSQQGLQTMREGHEGIIYDLEEIESQNGTYPETLALLRLLDVLLHGHRNVQMASVFQTLGMPDRVPGIRPYVRFVADHVFCKSFIRRFDDPEERWEIISSCLSIFDKCLDLFDLGALVSEGSADENGDAAQYEGMSLGAGGFGPQILHNAQILGLHPAFEITCGLLGKTKLTERMFDVIAVGVDMVNESAERASLCGKSVSLALHIILRVLQCQKAFLEILAPALLEVGAAEWIGLPSAMGGIDHLLSFRNAVVINIAEYVMCVDDEVCLVAVSILSILSQSAVYGAIDPVARMNRLLTLFQSSPSADAIIAGFVKRLEMEEDEGDHIPTSLDEGADPSDVIARAETDAAQELEALVAENWQARPWPNPKAGLVHAVRIAILNLLLLNVSNAASPTVGHFLLGHDMRQAAIRSNAGTQAPDAAYNCLHAIIGLIRVRGETGGKAVIGDSAEAEELRSEPLFRTHPRLAERCYRLIYQLCVDTCMSASTMLYLRNQEDFFYEQLRMMPVGKTEEVEESDGAISAILARLLQRTWLMKSVALELHVTIGAQQRWHAQRLINLLYVTPAPSATLLRGQGYGSSRSGRMIEGDEWARATDRRNIDGSRFGETTFDLPLTKIMEILNTLNFDESYRTGYGQVSTSLFPHINFEDFRSAGGALYDLSAVHHHMTAELRSSMEKTQERTAEIKRILNALLAINQDQEVGSARWQCAEAWGQIVQITLMRCFSLIPGDSREGIIFDILSTLLHKMNSGRTSPMIAESMSLVVLELLEKMQKDRLFQSLLQTSNLQAEPSTIRLPTDTLLHAVLHGILKGIMMAGTSIEMRGNLYIALVRFLQYTKPDELEILQSSNVSPQQQDGSAAAASDASTPSSVPDAPSSVIPSRARLLQNIYAVISNEGEKLFETICRDAADGSGVWNIVAFVVLDAICELASHNRVGRRETTGSKVSGWVLEVMVNRNFLGQFVRAINREDDLALRGIDRRAAAASRFLATEVGVNGESASPGRAGSLNAHLLFELKMAFLLRLSFQYDGAQKLLEYGIVEALADCKFLDQRPESDGNFYTIGYDEIASTPADEQYHNVLVPTLQLILSVARQTQREYNAPARVAAFVAAHQHLLVTILRDSPRVITLASLKQVELVTGLFAYLADWKQPEGHGNGGGLSIVQEKLPEAGHATFHDLLLALLNKYMAARSWLNKLTPASRVEEEKDRVMVAFLGRPSTTSRFKQEGERVAMNVSRNLLSYCVAVSDGAAAGAHVGRGQGDRQSTALSVLPLFRLTFADDKDTTRGSKSSSVVTLTATTPTIGSLCQFTTHVIDQLAQSADDHKNVRLKIADIHRLSLDEIQLIIENDIAHLDDDYDPTSTATSYGDVGDDSADYTTGNSASSAAAAAAAGGNLLSAAQKRQLALVALHFKRNEEIRLMNSLLYLIEHLLLLLWRHLLMLQQVSELSAPAVPFVGTTSTHQQQAKKNAAAVVGSLLNKLQAVEYESTTGGPTAGMTTPSDGSAAAGAAQDPRKPFLNMLVRQIGEVLQNV</sequence>
<feature type="region of interest" description="Disordered" evidence="5">
    <location>
        <begin position="1571"/>
        <end position="1599"/>
    </location>
</feature>
<feature type="region of interest" description="Disordered" evidence="5">
    <location>
        <begin position="2207"/>
        <end position="2228"/>
    </location>
</feature>
<dbReference type="Pfam" id="PF11894">
    <property type="entry name" value="Nup192"/>
    <property type="match status" value="1"/>
</dbReference>
<evidence type="ECO:0000256" key="3">
    <source>
        <dbReference type="ARBA" id="ARBA00022448"/>
    </source>
</evidence>
<name>A0A507EDM3_9FUNG</name>
<evidence type="ECO:0000256" key="1">
    <source>
        <dbReference type="ARBA" id="ARBA00004123"/>
    </source>
</evidence>
<feature type="region of interest" description="Disordered" evidence="5">
    <location>
        <begin position="75"/>
        <end position="94"/>
    </location>
</feature>
<dbReference type="Proteomes" id="UP000318582">
    <property type="component" value="Unassembled WGS sequence"/>
</dbReference>
<evidence type="ECO:0000313" key="6">
    <source>
        <dbReference type="EMBL" id="TPX61455.1"/>
    </source>
</evidence>
<reference evidence="6 7" key="1">
    <citation type="journal article" date="2019" name="Sci. Rep.">
        <title>Comparative genomics of chytrid fungi reveal insights into the obligate biotrophic and pathogenic lifestyle of Synchytrium endobioticum.</title>
        <authorList>
            <person name="van de Vossenberg B.T.L.H."/>
            <person name="Warris S."/>
            <person name="Nguyen H.D.T."/>
            <person name="van Gent-Pelzer M.P.E."/>
            <person name="Joly D.L."/>
            <person name="van de Geest H.C."/>
            <person name="Bonants P.J.M."/>
            <person name="Smith D.S."/>
            <person name="Levesque C.A."/>
            <person name="van der Lee T.A.J."/>
        </authorList>
    </citation>
    <scope>NUCLEOTIDE SEQUENCE [LARGE SCALE GENOMIC DNA]</scope>
    <source>
        <strain evidence="6 7">CBS 809.83</strain>
    </source>
</reference>
<keyword evidence="4" id="KW-0539">Nucleus</keyword>
<dbReference type="GO" id="GO:0044611">
    <property type="term" value="C:nuclear pore inner ring"/>
    <property type="evidence" value="ECO:0007669"/>
    <property type="project" value="TreeGrafter"/>
</dbReference>
<evidence type="ECO:0000256" key="5">
    <source>
        <dbReference type="SAM" id="MobiDB-lite"/>
    </source>
</evidence>
<organism evidence="6 7">
    <name type="scientific">Powellomyces hirtus</name>
    <dbReference type="NCBI Taxonomy" id="109895"/>
    <lineage>
        <taxon>Eukaryota</taxon>
        <taxon>Fungi</taxon>
        <taxon>Fungi incertae sedis</taxon>
        <taxon>Chytridiomycota</taxon>
        <taxon>Chytridiomycota incertae sedis</taxon>
        <taxon>Chytridiomycetes</taxon>
        <taxon>Spizellomycetales</taxon>
        <taxon>Powellomycetaceae</taxon>
        <taxon>Powellomyces</taxon>
    </lineage>
</organism>
<comment type="caution">
    <text evidence="6">The sequence shown here is derived from an EMBL/GenBank/DDBJ whole genome shotgun (WGS) entry which is preliminary data.</text>
</comment>
<keyword evidence="3" id="KW-0813">Transport</keyword>
<dbReference type="PANTHER" id="PTHR31344:SF0">
    <property type="entry name" value="NUCLEAR PORE COMPLEX PROTEIN NUP205"/>
    <property type="match status" value="1"/>
</dbReference>
<dbReference type="EMBL" id="QEAQ01000007">
    <property type="protein sequence ID" value="TPX61455.1"/>
    <property type="molecule type" value="Genomic_DNA"/>
</dbReference>
<dbReference type="InterPro" id="IPR021827">
    <property type="entry name" value="Nup186/Nup192/Nup205"/>
</dbReference>
<evidence type="ECO:0000313" key="7">
    <source>
        <dbReference type="Proteomes" id="UP000318582"/>
    </source>
</evidence>